<keyword evidence="3" id="KW-1003">Cell membrane</keyword>
<dbReference type="PANTHER" id="PTHR34582">
    <property type="entry name" value="UPF0702 TRANSMEMBRANE PROTEIN YCAP"/>
    <property type="match status" value="1"/>
</dbReference>
<dbReference type="InterPro" id="IPR007353">
    <property type="entry name" value="DUF421"/>
</dbReference>
<keyword evidence="11" id="KW-1185">Reference proteome</keyword>
<dbReference type="AlphaFoldDB" id="A0A7X3MX42"/>
<evidence type="ECO:0000256" key="4">
    <source>
        <dbReference type="ARBA" id="ARBA00022692"/>
    </source>
</evidence>
<dbReference type="Pfam" id="PF04239">
    <property type="entry name" value="DUF421"/>
    <property type="match status" value="1"/>
</dbReference>
<keyword evidence="5 7" id="KW-1133">Transmembrane helix</keyword>
<feature type="domain" description="YetF C-terminal" evidence="8">
    <location>
        <begin position="78"/>
        <end position="148"/>
    </location>
</feature>
<dbReference type="InterPro" id="IPR023090">
    <property type="entry name" value="UPF0702_alpha/beta_dom_sf"/>
</dbReference>
<comment type="caution">
    <text evidence="10">The sequence shown here is derived from an EMBL/GenBank/DDBJ whole genome shotgun (WGS) entry which is preliminary data.</text>
</comment>
<proteinExistence type="inferred from homology"/>
<feature type="transmembrane region" description="Helical" evidence="7">
    <location>
        <begin position="55"/>
        <end position="75"/>
    </location>
</feature>
<evidence type="ECO:0000256" key="7">
    <source>
        <dbReference type="SAM" id="Phobius"/>
    </source>
</evidence>
<name>A0A7X3MX42_9HYPH</name>
<dbReference type="Proteomes" id="UP000436483">
    <property type="component" value="Unassembled WGS sequence"/>
</dbReference>
<sequence length="149" mass="16660">MDAVLRAAVVYFVLLILFRIAGRRTLSEMTAFDFVLLLMIGEATQQALLGEDFSVTNAALIIATLLFIDVMVSLIKARSKLFEKIVDGAPTIIVENGRPLHDRMRKARVDEEDVMEAARRLQGIERMDQIKYAVLEVSGGITVIPRKEP</sequence>
<reference evidence="10 11" key="1">
    <citation type="submission" date="2019-12" db="EMBL/GenBank/DDBJ databases">
        <authorList>
            <person name="Yuan C.-G."/>
        </authorList>
    </citation>
    <scope>NUCLEOTIDE SEQUENCE [LARGE SCALE GENOMIC DNA]</scope>
    <source>
        <strain evidence="10 11">KCTC 23863</strain>
    </source>
</reference>
<evidence type="ECO:0000256" key="6">
    <source>
        <dbReference type="ARBA" id="ARBA00023136"/>
    </source>
</evidence>
<evidence type="ECO:0000256" key="5">
    <source>
        <dbReference type="ARBA" id="ARBA00022989"/>
    </source>
</evidence>
<keyword evidence="6 7" id="KW-0472">Membrane</keyword>
<evidence type="ECO:0000259" key="9">
    <source>
        <dbReference type="Pfam" id="PF20730"/>
    </source>
</evidence>
<dbReference type="RefSeq" id="WP_160888542.1">
    <property type="nucleotide sequence ID" value="NZ_WURB01000051.1"/>
</dbReference>
<accession>A0A7X3MX42</accession>
<evidence type="ECO:0000256" key="3">
    <source>
        <dbReference type="ARBA" id="ARBA00022475"/>
    </source>
</evidence>
<protein>
    <submittedName>
        <fullName evidence="10">DUF421 domain-containing protein</fullName>
    </submittedName>
</protein>
<evidence type="ECO:0000256" key="1">
    <source>
        <dbReference type="ARBA" id="ARBA00004651"/>
    </source>
</evidence>
<dbReference type="EMBL" id="WURB01000051">
    <property type="protein sequence ID" value="MXQ14832.1"/>
    <property type="molecule type" value="Genomic_DNA"/>
</dbReference>
<evidence type="ECO:0000313" key="11">
    <source>
        <dbReference type="Proteomes" id="UP000436483"/>
    </source>
</evidence>
<organism evidence="10 11">
    <name type="scientific">Microvirga makkahensis</name>
    <dbReference type="NCBI Taxonomy" id="1128670"/>
    <lineage>
        <taxon>Bacteria</taxon>
        <taxon>Pseudomonadati</taxon>
        <taxon>Pseudomonadota</taxon>
        <taxon>Alphaproteobacteria</taxon>
        <taxon>Hyphomicrobiales</taxon>
        <taxon>Methylobacteriaceae</taxon>
        <taxon>Microvirga</taxon>
    </lineage>
</organism>
<dbReference type="OrthoDB" id="9793799at2"/>
<comment type="similarity">
    <text evidence="2">Belongs to the UPF0702 family.</text>
</comment>
<dbReference type="GO" id="GO:0005886">
    <property type="term" value="C:plasma membrane"/>
    <property type="evidence" value="ECO:0007669"/>
    <property type="project" value="UniProtKB-SubCell"/>
</dbReference>
<evidence type="ECO:0000313" key="10">
    <source>
        <dbReference type="EMBL" id="MXQ14832.1"/>
    </source>
</evidence>
<evidence type="ECO:0000259" key="8">
    <source>
        <dbReference type="Pfam" id="PF04239"/>
    </source>
</evidence>
<feature type="transmembrane region" description="Helical" evidence="7">
    <location>
        <begin position="6"/>
        <end position="22"/>
    </location>
</feature>
<feature type="domain" description="YetF-like N-terminal transmembrane" evidence="9">
    <location>
        <begin position="5"/>
        <end position="67"/>
    </location>
</feature>
<dbReference type="Gene3D" id="3.30.240.20">
    <property type="entry name" value="bsu07140 like domains"/>
    <property type="match status" value="1"/>
</dbReference>
<comment type="subcellular location">
    <subcellularLocation>
        <location evidence="1">Cell membrane</location>
        <topology evidence="1">Multi-pass membrane protein</topology>
    </subcellularLocation>
</comment>
<evidence type="ECO:0000256" key="2">
    <source>
        <dbReference type="ARBA" id="ARBA00006448"/>
    </source>
</evidence>
<dbReference type="Pfam" id="PF20730">
    <property type="entry name" value="YetF_N"/>
    <property type="match status" value="1"/>
</dbReference>
<gene>
    <name evidence="10" type="ORF">GR328_25980</name>
</gene>
<dbReference type="PANTHER" id="PTHR34582:SF6">
    <property type="entry name" value="UPF0702 TRANSMEMBRANE PROTEIN YCAP"/>
    <property type="match status" value="1"/>
</dbReference>
<reference evidence="10 11" key="2">
    <citation type="submission" date="2020-01" db="EMBL/GenBank/DDBJ databases">
        <title>Microvirga sp. nov., an arsenate reduction bacterium isolated from Tibet hotspring sediments.</title>
        <authorList>
            <person name="Xian W.-D."/>
            <person name="Li W.-J."/>
        </authorList>
    </citation>
    <scope>NUCLEOTIDE SEQUENCE [LARGE SCALE GENOMIC DNA]</scope>
    <source>
        <strain evidence="10 11">KCTC 23863</strain>
    </source>
</reference>
<dbReference type="InterPro" id="IPR048454">
    <property type="entry name" value="YetF_N"/>
</dbReference>
<keyword evidence="4 7" id="KW-0812">Transmembrane</keyword>